<gene>
    <name evidence="5" type="ORF">CEV34_2028</name>
    <name evidence="4" type="ORF">EHE22_10995</name>
</gene>
<keyword evidence="6" id="KW-1185">Reference proteome</keyword>
<dbReference type="Proteomes" id="UP000216188">
    <property type="component" value="Unassembled WGS sequence"/>
</dbReference>
<dbReference type="Gene3D" id="1.10.357.10">
    <property type="entry name" value="Tetracycline Repressor, domain 2"/>
    <property type="match status" value="1"/>
</dbReference>
<dbReference type="PRINTS" id="PR00455">
    <property type="entry name" value="HTHTETR"/>
</dbReference>
<dbReference type="InterPro" id="IPR036271">
    <property type="entry name" value="Tet_transcr_reg_TetR-rel_C_sf"/>
</dbReference>
<feature type="domain" description="HTH tetR-type" evidence="3">
    <location>
        <begin position="12"/>
        <end position="72"/>
    </location>
</feature>
<evidence type="ECO:0000313" key="6">
    <source>
        <dbReference type="Proteomes" id="UP000216188"/>
    </source>
</evidence>
<dbReference type="PANTHER" id="PTHR30055">
    <property type="entry name" value="HTH-TYPE TRANSCRIPTIONAL REGULATOR RUTR"/>
    <property type="match status" value="1"/>
</dbReference>
<dbReference type="RefSeq" id="WP_007873719.1">
    <property type="nucleotide sequence ID" value="NZ_CAXURC020000001.1"/>
</dbReference>
<protein>
    <submittedName>
        <fullName evidence="5">Bacterial regulatory, tetR family protein</fullName>
    </submittedName>
    <submittedName>
        <fullName evidence="4">TetR/AcrR family transcriptional regulator</fullName>
    </submittedName>
</protein>
<evidence type="ECO:0000256" key="1">
    <source>
        <dbReference type="ARBA" id="ARBA00023125"/>
    </source>
</evidence>
<dbReference type="InterPro" id="IPR009057">
    <property type="entry name" value="Homeodomain-like_sf"/>
</dbReference>
<evidence type="ECO:0000259" key="3">
    <source>
        <dbReference type="PROSITE" id="PS50977"/>
    </source>
</evidence>
<dbReference type="SUPFAM" id="SSF46689">
    <property type="entry name" value="Homeodomain-like"/>
    <property type="match status" value="1"/>
</dbReference>
<dbReference type="Pfam" id="PF17937">
    <property type="entry name" value="TetR_C_28"/>
    <property type="match status" value="1"/>
</dbReference>
<feature type="DNA-binding region" description="H-T-H motif" evidence="2">
    <location>
        <begin position="35"/>
        <end position="54"/>
    </location>
</feature>
<evidence type="ECO:0000313" key="4">
    <source>
        <dbReference type="EMBL" id="NNV20950.1"/>
    </source>
</evidence>
<dbReference type="EMBL" id="NNRM01000017">
    <property type="protein sequence ID" value="OYR27241.1"/>
    <property type="molecule type" value="Genomic_DNA"/>
</dbReference>
<evidence type="ECO:0000256" key="2">
    <source>
        <dbReference type="PROSITE-ProRule" id="PRU00335"/>
    </source>
</evidence>
<dbReference type="Pfam" id="PF00440">
    <property type="entry name" value="TetR_N"/>
    <property type="match status" value="1"/>
</dbReference>
<dbReference type="STRING" id="419475.A8A54_01850"/>
<proteinExistence type="predicted"/>
<dbReference type="InterPro" id="IPR050109">
    <property type="entry name" value="HTH-type_TetR-like_transc_reg"/>
</dbReference>
<dbReference type="InterPro" id="IPR041479">
    <property type="entry name" value="TetR_CgmR_C"/>
</dbReference>
<dbReference type="PANTHER" id="PTHR30055:SF148">
    <property type="entry name" value="TETR-FAMILY TRANSCRIPTIONAL REGULATOR"/>
    <property type="match status" value="1"/>
</dbReference>
<dbReference type="GO" id="GO:0003700">
    <property type="term" value="F:DNA-binding transcription factor activity"/>
    <property type="evidence" value="ECO:0007669"/>
    <property type="project" value="TreeGrafter"/>
</dbReference>
<evidence type="ECO:0000313" key="5">
    <source>
        <dbReference type="EMBL" id="OYR27241.1"/>
    </source>
</evidence>
<name>A0A256GKX3_9HYPH</name>
<dbReference type="EMBL" id="PKQI01000002">
    <property type="protein sequence ID" value="NNV20950.1"/>
    <property type="molecule type" value="Genomic_DNA"/>
</dbReference>
<evidence type="ECO:0000313" key="7">
    <source>
        <dbReference type="Proteomes" id="UP000526233"/>
    </source>
</evidence>
<keyword evidence="1 2" id="KW-0238">DNA-binding</keyword>
<dbReference type="InterPro" id="IPR001647">
    <property type="entry name" value="HTH_TetR"/>
</dbReference>
<accession>A0A256GKX3</accession>
<dbReference type="SUPFAM" id="SSF48498">
    <property type="entry name" value="Tetracyclin repressor-like, C-terminal domain"/>
    <property type="match status" value="1"/>
</dbReference>
<dbReference type="GO" id="GO:0000976">
    <property type="term" value="F:transcription cis-regulatory region binding"/>
    <property type="evidence" value="ECO:0007669"/>
    <property type="project" value="TreeGrafter"/>
</dbReference>
<dbReference type="Proteomes" id="UP000526233">
    <property type="component" value="Unassembled WGS sequence"/>
</dbReference>
<dbReference type="AlphaFoldDB" id="A0A256GKX3"/>
<organism evidence="5 6">
    <name type="scientific">Brucella pseudogrignonensis</name>
    <dbReference type="NCBI Taxonomy" id="419475"/>
    <lineage>
        <taxon>Bacteria</taxon>
        <taxon>Pseudomonadati</taxon>
        <taxon>Pseudomonadota</taxon>
        <taxon>Alphaproteobacteria</taxon>
        <taxon>Hyphomicrobiales</taxon>
        <taxon>Brucellaceae</taxon>
        <taxon>Brucella/Ochrobactrum group</taxon>
        <taxon>Brucella</taxon>
    </lineage>
</organism>
<reference evidence="4 7" key="2">
    <citation type="submission" date="2018-11" db="EMBL/GenBank/DDBJ databases">
        <title>Genome sequencing and analysis.</title>
        <authorList>
            <person name="Huang Y.-T."/>
        </authorList>
    </citation>
    <scope>NUCLEOTIDE SEQUENCE [LARGE SCALE GENOMIC DNA]</scope>
    <source>
        <strain evidence="4 7">SHIN</strain>
    </source>
</reference>
<dbReference type="PROSITE" id="PS50977">
    <property type="entry name" value="HTH_TETR_2"/>
    <property type="match status" value="1"/>
</dbReference>
<dbReference type="GeneID" id="93109399"/>
<sequence length="181" mass="20296">MSIANRRQKNPQLVRSQLIESAVELALESGLNAVSLEAVASRAGVTKGGLLHHFANKQLLIDAVFDELVLDFETALRARMANDQETRGRFTRAYLELAIEAQQDDSRVWALWISVFSDARLRDAWGHWLNARLEEYGDTESGADMEAVRFAADGIWLSHMVGVVPNDWSALRSRLVKMISD</sequence>
<comment type="caution">
    <text evidence="5">The sequence shown here is derived from an EMBL/GenBank/DDBJ whole genome shotgun (WGS) entry which is preliminary data.</text>
</comment>
<reference evidence="5 6" key="1">
    <citation type="submission" date="2017-07" db="EMBL/GenBank/DDBJ databases">
        <title>Phylogenetic study on the rhizospheric bacterium Ochrobactrum sp. A44.</title>
        <authorList>
            <person name="Krzyzanowska D.M."/>
            <person name="Ossowicki A."/>
            <person name="Rajewska M."/>
            <person name="Maciag T."/>
            <person name="Kaczynski Z."/>
            <person name="Czerwicka M."/>
            <person name="Jafra S."/>
        </authorList>
    </citation>
    <scope>NUCLEOTIDE SEQUENCE [LARGE SCALE GENOMIC DNA]</scope>
    <source>
        <strain evidence="5 6">CCUG 30717</strain>
    </source>
</reference>